<gene>
    <name evidence="1" type="ORF">PanWU01x14_011250</name>
</gene>
<dbReference type="PANTHER" id="PTHR47481:SF22">
    <property type="entry name" value="RETROTRANSPOSON GAG DOMAIN-CONTAINING PROTEIN"/>
    <property type="match status" value="1"/>
</dbReference>
<evidence type="ECO:0000313" key="1">
    <source>
        <dbReference type="EMBL" id="PON79390.1"/>
    </source>
</evidence>
<dbReference type="PANTHER" id="PTHR47481">
    <property type="match status" value="1"/>
</dbReference>
<dbReference type="AlphaFoldDB" id="A0A2P5E1G8"/>
<sequence length="169" mass="18538">SDLIQFIKTHPDELAALSKPMDFENLIVKILDGLDDDYKSILDVLNGRNTTVSFDKLHEKLLNKALSLRLQQSISFPLPGSTNVANSQHNLSCFGTTPLPPQWTPNFSPAGALVSGASPVAFLCGRTPSRPYRVVASGVIFKVRLFRHVLCSAEMQPNLQTPLALRQPS</sequence>
<dbReference type="Proteomes" id="UP000237105">
    <property type="component" value="Unassembled WGS sequence"/>
</dbReference>
<dbReference type="STRING" id="3476.A0A2P5E1G8"/>
<accession>A0A2P5E1G8</accession>
<reference evidence="2" key="1">
    <citation type="submission" date="2016-06" db="EMBL/GenBank/DDBJ databases">
        <title>Parallel loss of symbiosis genes in relatives of nitrogen-fixing non-legume Parasponia.</title>
        <authorList>
            <person name="Van Velzen R."/>
            <person name="Holmer R."/>
            <person name="Bu F."/>
            <person name="Rutten L."/>
            <person name="Van Zeijl A."/>
            <person name="Liu W."/>
            <person name="Santuari L."/>
            <person name="Cao Q."/>
            <person name="Sharma T."/>
            <person name="Shen D."/>
            <person name="Roswanjaya Y."/>
            <person name="Wardhani T."/>
            <person name="Kalhor M.S."/>
            <person name="Jansen J."/>
            <person name="Van den Hoogen J."/>
            <person name="Gungor B."/>
            <person name="Hartog M."/>
            <person name="Hontelez J."/>
            <person name="Verver J."/>
            <person name="Yang W.-C."/>
            <person name="Schijlen E."/>
            <person name="Repin R."/>
            <person name="Schilthuizen M."/>
            <person name="Schranz E."/>
            <person name="Heidstra R."/>
            <person name="Miyata K."/>
            <person name="Fedorova E."/>
            <person name="Kohlen W."/>
            <person name="Bisseling T."/>
            <person name="Smit S."/>
            <person name="Geurts R."/>
        </authorList>
    </citation>
    <scope>NUCLEOTIDE SEQUENCE [LARGE SCALE GENOMIC DNA]</scope>
    <source>
        <strain evidence="2">cv. WU1-14</strain>
    </source>
</reference>
<feature type="non-terminal residue" evidence="1">
    <location>
        <position position="1"/>
    </location>
</feature>
<evidence type="ECO:0000313" key="2">
    <source>
        <dbReference type="Proteomes" id="UP000237105"/>
    </source>
</evidence>
<evidence type="ECO:0008006" key="3">
    <source>
        <dbReference type="Google" id="ProtNLM"/>
    </source>
</evidence>
<comment type="caution">
    <text evidence="1">The sequence shown here is derived from an EMBL/GenBank/DDBJ whole genome shotgun (WGS) entry which is preliminary data.</text>
</comment>
<organism evidence="1 2">
    <name type="scientific">Parasponia andersonii</name>
    <name type="common">Sponia andersonii</name>
    <dbReference type="NCBI Taxonomy" id="3476"/>
    <lineage>
        <taxon>Eukaryota</taxon>
        <taxon>Viridiplantae</taxon>
        <taxon>Streptophyta</taxon>
        <taxon>Embryophyta</taxon>
        <taxon>Tracheophyta</taxon>
        <taxon>Spermatophyta</taxon>
        <taxon>Magnoliopsida</taxon>
        <taxon>eudicotyledons</taxon>
        <taxon>Gunneridae</taxon>
        <taxon>Pentapetalae</taxon>
        <taxon>rosids</taxon>
        <taxon>fabids</taxon>
        <taxon>Rosales</taxon>
        <taxon>Cannabaceae</taxon>
        <taxon>Parasponia</taxon>
    </lineage>
</organism>
<proteinExistence type="predicted"/>
<protein>
    <recommendedName>
        <fullName evidence="3">UBN2 domain-containing protein</fullName>
    </recommendedName>
</protein>
<name>A0A2P5E1G8_PARAD</name>
<keyword evidence="2" id="KW-1185">Reference proteome</keyword>
<dbReference type="EMBL" id="JXTB01000004">
    <property type="protein sequence ID" value="PON79390.1"/>
    <property type="molecule type" value="Genomic_DNA"/>
</dbReference>
<dbReference type="OrthoDB" id="689502at2759"/>